<protein>
    <submittedName>
        <fullName evidence="2">Uncharacterized protein</fullName>
    </submittedName>
</protein>
<reference evidence="2" key="1">
    <citation type="journal article" date="2020" name="New Phytol.">
        <title>Comparative genomics reveals dynamic genome evolution in host specialist ectomycorrhizal fungi.</title>
        <authorList>
            <person name="Lofgren L.A."/>
            <person name="Nguyen N.H."/>
            <person name="Vilgalys R."/>
            <person name="Ruytinx J."/>
            <person name="Liao H.L."/>
            <person name="Branco S."/>
            <person name="Kuo A."/>
            <person name="LaButti K."/>
            <person name="Lipzen A."/>
            <person name="Andreopoulos W."/>
            <person name="Pangilinan J."/>
            <person name="Riley R."/>
            <person name="Hundley H."/>
            <person name="Na H."/>
            <person name="Barry K."/>
            <person name="Grigoriev I.V."/>
            <person name="Stajich J.E."/>
            <person name="Kennedy P.G."/>
        </authorList>
    </citation>
    <scope>NUCLEOTIDE SEQUENCE</scope>
    <source>
        <strain evidence="2">FC423</strain>
    </source>
</reference>
<feature type="compositionally biased region" description="Basic and acidic residues" evidence="1">
    <location>
        <begin position="226"/>
        <end position="280"/>
    </location>
</feature>
<feature type="region of interest" description="Disordered" evidence="1">
    <location>
        <begin position="210"/>
        <end position="357"/>
    </location>
</feature>
<name>A0A9P7JR91_9AGAM</name>
<dbReference type="OrthoDB" id="2538461at2759"/>
<evidence type="ECO:0000313" key="3">
    <source>
        <dbReference type="Proteomes" id="UP000823399"/>
    </source>
</evidence>
<feature type="compositionally biased region" description="Basic residues" evidence="1">
    <location>
        <begin position="1"/>
        <end position="10"/>
    </location>
</feature>
<evidence type="ECO:0000313" key="2">
    <source>
        <dbReference type="EMBL" id="KAG2100468.1"/>
    </source>
</evidence>
<dbReference type="Proteomes" id="UP000823399">
    <property type="component" value="Unassembled WGS sequence"/>
</dbReference>
<gene>
    <name evidence="2" type="ORF">F5147DRAFT_655582</name>
</gene>
<sequence length="357" mass="39936">MFKRVEKKRKKLEEEEELGIDEDMKGFMGFNDTDSDESASDSDSGSDEHSDADQFQSGEEDLEEAGYEDGDEMEEEDASDDDEETPILLSEALRDPVYIVSLDPDVRACILCKGKVIKSTQMSTVHKASTFRLPQAHVRRFERFKTFAAKSDPQSDAWKIARTVQKEASNPTGTENRPDAGLSKRALKRSAKQASIKEKRILHNKLRAKAKAKKAVEKVSSSQDAAGKESPARKTIERQKSQKAEAATGDKKLVKKAEQKVTGAKVHDVEKSDASLSDKRTVKKRERKPPVSELQNVEKSDPSPQKLSEPQKKKRKVQKDQVATPSAPPQSPKRSQEKPLRKPKAPRQKERITARAS</sequence>
<dbReference type="GeneID" id="64696253"/>
<comment type="caution">
    <text evidence="2">The sequence shown here is derived from an EMBL/GenBank/DDBJ whole genome shotgun (WGS) entry which is preliminary data.</text>
</comment>
<proteinExistence type="predicted"/>
<dbReference type="EMBL" id="JABBWM010000054">
    <property type="protein sequence ID" value="KAG2100468.1"/>
    <property type="molecule type" value="Genomic_DNA"/>
</dbReference>
<dbReference type="RefSeq" id="XP_041289573.1">
    <property type="nucleotide sequence ID" value="XM_041433994.1"/>
</dbReference>
<keyword evidence="3" id="KW-1185">Reference proteome</keyword>
<feature type="compositionally biased region" description="Basic and acidic residues" evidence="1">
    <location>
        <begin position="347"/>
        <end position="357"/>
    </location>
</feature>
<dbReference type="AlphaFoldDB" id="A0A9P7JR91"/>
<organism evidence="2 3">
    <name type="scientific">Suillus discolor</name>
    <dbReference type="NCBI Taxonomy" id="1912936"/>
    <lineage>
        <taxon>Eukaryota</taxon>
        <taxon>Fungi</taxon>
        <taxon>Dikarya</taxon>
        <taxon>Basidiomycota</taxon>
        <taxon>Agaricomycotina</taxon>
        <taxon>Agaricomycetes</taxon>
        <taxon>Agaricomycetidae</taxon>
        <taxon>Boletales</taxon>
        <taxon>Suillineae</taxon>
        <taxon>Suillaceae</taxon>
        <taxon>Suillus</taxon>
    </lineage>
</organism>
<feature type="region of interest" description="Disordered" evidence="1">
    <location>
        <begin position="163"/>
        <end position="198"/>
    </location>
</feature>
<feature type="compositionally biased region" description="Acidic residues" evidence="1">
    <location>
        <begin position="58"/>
        <end position="85"/>
    </location>
</feature>
<evidence type="ECO:0000256" key="1">
    <source>
        <dbReference type="SAM" id="MobiDB-lite"/>
    </source>
</evidence>
<feature type="compositionally biased region" description="Polar residues" evidence="1">
    <location>
        <begin position="166"/>
        <end position="175"/>
    </location>
</feature>
<feature type="region of interest" description="Disordered" evidence="1">
    <location>
        <begin position="1"/>
        <end position="89"/>
    </location>
</feature>
<accession>A0A9P7JR91</accession>